<keyword evidence="1" id="KW-0472">Membrane</keyword>
<proteinExistence type="predicted"/>
<protein>
    <submittedName>
        <fullName evidence="2">Uncharacterized protein</fullName>
    </submittedName>
</protein>
<name>A0A370MWV5_9BURK</name>
<comment type="caution">
    <text evidence="2">The sequence shown here is derived from an EMBL/GenBank/DDBJ whole genome shotgun (WGS) entry which is preliminary data.</text>
</comment>
<feature type="transmembrane region" description="Helical" evidence="1">
    <location>
        <begin position="31"/>
        <end position="54"/>
    </location>
</feature>
<keyword evidence="3" id="KW-1185">Reference proteome</keyword>
<reference evidence="3" key="1">
    <citation type="submission" date="2018-05" db="EMBL/GenBank/DDBJ databases">
        <authorList>
            <person name="Feng T."/>
        </authorList>
    </citation>
    <scope>NUCLEOTIDE SEQUENCE [LARGE SCALE GENOMIC DNA]</scope>
    <source>
        <strain evidence="3">S27</strain>
    </source>
</reference>
<evidence type="ECO:0000313" key="3">
    <source>
        <dbReference type="Proteomes" id="UP000254875"/>
    </source>
</evidence>
<accession>A0A370MWV5</accession>
<dbReference type="AlphaFoldDB" id="A0A370MWV5"/>
<organism evidence="2 3">
    <name type="scientific">Paraburkholderia lacunae</name>
    <dbReference type="NCBI Taxonomy" id="2211104"/>
    <lineage>
        <taxon>Bacteria</taxon>
        <taxon>Pseudomonadati</taxon>
        <taxon>Pseudomonadota</taxon>
        <taxon>Betaproteobacteria</taxon>
        <taxon>Burkholderiales</taxon>
        <taxon>Burkholderiaceae</taxon>
        <taxon>Paraburkholderia</taxon>
    </lineage>
</organism>
<keyword evidence="1" id="KW-0812">Transmembrane</keyword>
<sequence>MARAGQDGLTRIVLPPGACGRPARIRAARAFARLTGLSWAAFYGAPILIVRFSFLEFAVARFHAVSDR</sequence>
<evidence type="ECO:0000256" key="1">
    <source>
        <dbReference type="SAM" id="Phobius"/>
    </source>
</evidence>
<dbReference type="EMBL" id="QHKS01000044">
    <property type="protein sequence ID" value="RDJ97858.1"/>
    <property type="molecule type" value="Genomic_DNA"/>
</dbReference>
<keyword evidence="1" id="KW-1133">Transmembrane helix</keyword>
<gene>
    <name evidence="2" type="ORF">DLM46_35915</name>
</gene>
<dbReference type="Proteomes" id="UP000254875">
    <property type="component" value="Unassembled WGS sequence"/>
</dbReference>
<evidence type="ECO:0000313" key="2">
    <source>
        <dbReference type="EMBL" id="RDJ97858.1"/>
    </source>
</evidence>